<reference evidence="2" key="5">
    <citation type="journal article" date="2002" name="Nature">
        <title>Analysis of the mouse transcriptome based on functional annotation of 60,770 full-length cDNAs.</title>
        <authorList>
            <consortium name="The FANTOM Consortium and the RIKEN Genome Exploration Research Group Phase I and II Team"/>
        </authorList>
    </citation>
    <scope>NUCLEOTIDE SEQUENCE</scope>
    <source>
        <strain evidence="2">C57BL/6</strain>
        <tissue evidence="2">Brain</tissue>
    </source>
</reference>
<reference evidence="2" key="4">
    <citation type="journal article" date="2001" name="Nature">
        <title>Functional annotation of a full-length mouse cDNA collection.</title>
        <authorList>
            <consortium name="The RIKEN Genome Exploration Research Group Phase II Team and the FANTOM Consortium"/>
        </authorList>
    </citation>
    <scope>NUCLEOTIDE SEQUENCE</scope>
    <source>
        <strain evidence="2">C57BL/6</strain>
        <tissue evidence="2">Brain</tissue>
    </source>
</reference>
<feature type="compositionally biased region" description="Pro residues" evidence="1">
    <location>
        <begin position="87"/>
        <end position="98"/>
    </location>
</feature>
<name>Q3UHB9_MOUSE</name>
<dbReference type="AlphaFoldDB" id="Q3UHB9"/>
<proteinExistence type="evidence at transcript level"/>
<dbReference type="MGI" id="MGI:3642791">
    <property type="gene designation" value="Gm10524"/>
</dbReference>
<feature type="non-terminal residue" evidence="2">
    <location>
        <position position="1"/>
    </location>
</feature>
<gene>
    <name evidence="3" type="primary">Gm10524</name>
</gene>
<organism evidence="2">
    <name type="scientific">Mus musculus</name>
    <name type="common">Mouse</name>
    <dbReference type="NCBI Taxonomy" id="10090"/>
    <lineage>
        <taxon>Eukaryota</taxon>
        <taxon>Metazoa</taxon>
        <taxon>Chordata</taxon>
        <taxon>Craniata</taxon>
        <taxon>Vertebrata</taxon>
        <taxon>Euteleostomi</taxon>
        <taxon>Mammalia</taxon>
        <taxon>Eutheria</taxon>
        <taxon>Euarchontoglires</taxon>
        <taxon>Glires</taxon>
        <taxon>Rodentia</taxon>
        <taxon>Myomorpha</taxon>
        <taxon>Muroidea</taxon>
        <taxon>Muridae</taxon>
        <taxon>Murinae</taxon>
        <taxon>Mus</taxon>
        <taxon>Mus</taxon>
    </lineage>
</organism>
<evidence type="ECO:0000313" key="2">
    <source>
        <dbReference type="EMBL" id="BAE27938.1"/>
    </source>
</evidence>
<feature type="compositionally biased region" description="Low complexity" evidence="1">
    <location>
        <begin position="99"/>
        <end position="109"/>
    </location>
</feature>
<reference evidence="2" key="3">
    <citation type="journal article" date="2000" name="Genome Res.">
        <title>RIKEN integrated sequence analysis (RISA) system--384-format sequencing pipeline with 384 multicapillary sequencer.</title>
        <authorList>
            <person name="Shibata K."/>
            <person name="Itoh M."/>
            <person name="Aizawa K."/>
            <person name="Nagaoka S."/>
            <person name="Sasaki N."/>
            <person name="Carninci P."/>
            <person name="Konno H."/>
            <person name="Akiyama J."/>
            <person name="Nishi K."/>
            <person name="Kitsunai T."/>
            <person name="Tashiro H."/>
            <person name="Itoh M."/>
            <person name="Sumi N."/>
            <person name="Ishii Y."/>
            <person name="Nakamura S."/>
            <person name="Hazama M."/>
            <person name="Nishine T."/>
            <person name="Harada A."/>
            <person name="Yamamoto R."/>
            <person name="Matsumoto H."/>
            <person name="Sakaguchi S."/>
            <person name="Ikegami T."/>
            <person name="Kashiwagi K."/>
            <person name="Fujiwake S."/>
            <person name="Inoue K."/>
            <person name="Togawa Y."/>
            <person name="Izawa M."/>
            <person name="Ohara E."/>
            <person name="Watahiki M."/>
            <person name="Yoneda Y."/>
            <person name="Ishikawa T."/>
            <person name="Ozawa K."/>
            <person name="Tanaka T."/>
            <person name="Matsuura S."/>
            <person name="Kawai J."/>
            <person name="Okazaki Y."/>
            <person name="Muramatsu M."/>
            <person name="Inoue Y."/>
            <person name="Kira A."/>
            <person name="Hayashizaki Y."/>
        </authorList>
    </citation>
    <scope>NUCLEOTIDE SEQUENCE</scope>
    <source>
        <strain evidence="2">C57BL/6</strain>
        <tissue evidence="2">Brain</tissue>
    </source>
</reference>
<dbReference type="AGR" id="MGI:3642791"/>
<feature type="region of interest" description="Disordered" evidence="1">
    <location>
        <begin position="1"/>
        <end position="137"/>
    </location>
</feature>
<reference evidence="2" key="1">
    <citation type="journal article" date="1999" name="Methods Enzymol.">
        <title>High-efficiency full-length cDNA cloning.</title>
        <authorList>
            <person name="Carninci P."/>
            <person name="Hayashizaki Y."/>
        </authorList>
    </citation>
    <scope>NUCLEOTIDE SEQUENCE</scope>
    <source>
        <strain evidence="2">C57BL/6</strain>
        <tissue evidence="2">Brain</tissue>
    </source>
</reference>
<evidence type="ECO:0000313" key="3">
    <source>
        <dbReference type="MGI" id="MGI:3642791"/>
    </source>
</evidence>
<reference evidence="2" key="7">
    <citation type="journal article" date="2005" name="Science">
        <title>The Transcriptional Landscape of the Mammalian Genome.</title>
        <authorList>
            <consortium name="The FANTOM Consortium"/>
            <consortium name="Riken Genome Exploration Research Group and Genome Science Group (Genome Network Project Core Group)"/>
        </authorList>
    </citation>
    <scope>NUCLEOTIDE SEQUENCE</scope>
    <source>
        <strain evidence="2">C57BL/6</strain>
        <tissue evidence="2">Brain</tissue>
    </source>
</reference>
<sequence length="345" mass="36434">GQGRHGGRGTRGGWRIGTREDGEEIRRTVTLRSPERGARGGSRQELGRRRRRRRKPPPAPPPPRRHGPESRPGAEGPGRGARIRPPALRPPGQSPPPALRAAPGAPRAHPGTRRPPRALPESPRAAPSRGFGGRPRGIVAAAHPSLALSLGGRARAAPAGGLAGGLRRRRPDPARRAHGATAPGRAGSSARTARASAGSMARGPRRGRWERAVGAGAPLCACAARQAAASPSSASRRHSRPAGPWPGLHCASEASRCSIPDLERRSGLPTLLVLTPNYSGDGRGRRVACLPCSRYVYALEGKVSQHVLLPRTPFQASLPRPSLERQKAWEGNLNAEMLLGTGRLE</sequence>
<protein>
    <submittedName>
        <fullName evidence="2">Uncharacterized protein</fullName>
    </submittedName>
</protein>
<reference evidence="2" key="8">
    <citation type="journal article" date="2005" name="Science">
        <title>Antisense Transcription in the Mammalian Transcriptome.</title>
        <authorList>
            <consortium name="RIKEN Genome Exploration Research Group and Genome Science Group (Genome Network Project Core Group) and the FANTOM Consortium"/>
        </authorList>
    </citation>
    <scope>NUCLEOTIDE SEQUENCE</scope>
    <source>
        <strain evidence="2">C57BL/6</strain>
        <tissue evidence="2">Brain</tissue>
    </source>
</reference>
<feature type="compositionally biased region" description="Basic and acidic residues" evidence="1">
    <location>
        <begin position="17"/>
        <end position="38"/>
    </location>
</feature>
<evidence type="ECO:0000256" key="1">
    <source>
        <dbReference type="SAM" id="MobiDB-lite"/>
    </source>
</evidence>
<reference evidence="2" key="6">
    <citation type="submission" date="2004-03" db="EMBL/GenBank/DDBJ databases">
        <authorList>
            <person name="Arakawa T."/>
            <person name="Carninci P."/>
            <person name="Fukuda S."/>
            <person name="Hashizume W."/>
            <person name="Hayashida K."/>
            <person name="Hori F."/>
            <person name="Iida J."/>
            <person name="Imamura K."/>
            <person name="Imotani K."/>
            <person name="Itoh M."/>
            <person name="Kanagawa S."/>
            <person name="Kawai J."/>
            <person name="Kojima M."/>
            <person name="Konno H."/>
            <person name="Murata M."/>
            <person name="Nakamura M."/>
            <person name="Ninomiya N."/>
            <person name="Nishiyori H."/>
            <person name="Nomura K."/>
            <person name="Ohno M."/>
            <person name="Sakazume N."/>
            <person name="Sano H."/>
            <person name="Sasaki D."/>
            <person name="Shibata K."/>
            <person name="Shiraki T."/>
            <person name="Tagami M."/>
            <person name="Tagami Y."/>
            <person name="Waki K."/>
            <person name="Watahiki A."/>
            <person name="Muramatsu M."/>
            <person name="Hayashizaki Y."/>
        </authorList>
    </citation>
    <scope>NUCLEOTIDE SEQUENCE</scope>
    <source>
        <strain evidence="2">C57BL/6</strain>
        <tissue evidence="2">Brain</tissue>
    </source>
</reference>
<feature type="compositionally biased region" description="Low complexity" evidence="1">
    <location>
        <begin position="179"/>
        <end position="202"/>
    </location>
</feature>
<feature type="region of interest" description="Disordered" evidence="1">
    <location>
        <begin position="155"/>
        <end position="207"/>
    </location>
</feature>
<dbReference type="EMBL" id="AK147472">
    <property type="protein sequence ID" value="BAE27938.1"/>
    <property type="molecule type" value="mRNA"/>
</dbReference>
<reference evidence="2" key="2">
    <citation type="journal article" date="2000" name="Genome Res.">
        <title>Normalization and subtraction of cap-trapper-selected cDNAs to prepare full-length cDNA libraries for rapid discovery of new genes.</title>
        <authorList>
            <person name="Carninci P."/>
            <person name="Shibata Y."/>
            <person name="Hayatsu N."/>
            <person name="Sugahara Y."/>
            <person name="Shibata K."/>
            <person name="Itoh M."/>
            <person name="Konno H."/>
            <person name="Okazaki Y."/>
            <person name="Muramatsu M."/>
            <person name="Hayashizaki Y."/>
        </authorList>
    </citation>
    <scope>NUCLEOTIDE SEQUENCE</scope>
    <source>
        <strain evidence="2">C57BL/6</strain>
        <tissue evidence="2">Brain</tissue>
    </source>
</reference>
<accession>Q3UHB9</accession>